<comment type="caution">
    <text evidence="1">The sequence shown here is derived from an EMBL/GenBank/DDBJ whole genome shotgun (WGS) entry which is preliminary data.</text>
</comment>
<organism evidence="1 2">
    <name type="scientific">Dryococelus australis</name>
    <dbReference type="NCBI Taxonomy" id="614101"/>
    <lineage>
        <taxon>Eukaryota</taxon>
        <taxon>Metazoa</taxon>
        <taxon>Ecdysozoa</taxon>
        <taxon>Arthropoda</taxon>
        <taxon>Hexapoda</taxon>
        <taxon>Insecta</taxon>
        <taxon>Pterygota</taxon>
        <taxon>Neoptera</taxon>
        <taxon>Polyneoptera</taxon>
        <taxon>Phasmatodea</taxon>
        <taxon>Verophasmatodea</taxon>
        <taxon>Anareolatae</taxon>
        <taxon>Phasmatidae</taxon>
        <taxon>Eurycanthinae</taxon>
        <taxon>Dryococelus</taxon>
    </lineage>
</organism>
<proteinExistence type="predicted"/>
<evidence type="ECO:0000313" key="2">
    <source>
        <dbReference type="Proteomes" id="UP001159363"/>
    </source>
</evidence>
<evidence type="ECO:0000313" key="1">
    <source>
        <dbReference type="EMBL" id="KAJ8897029.1"/>
    </source>
</evidence>
<dbReference type="Proteomes" id="UP001159363">
    <property type="component" value="Chromosome 1"/>
</dbReference>
<reference evidence="1 2" key="1">
    <citation type="submission" date="2023-02" db="EMBL/GenBank/DDBJ databases">
        <title>LHISI_Scaffold_Assembly.</title>
        <authorList>
            <person name="Stuart O.P."/>
            <person name="Cleave R."/>
            <person name="Magrath M.J.L."/>
            <person name="Mikheyev A.S."/>
        </authorList>
    </citation>
    <scope>NUCLEOTIDE SEQUENCE [LARGE SCALE GENOMIC DNA]</scope>
    <source>
        <strain evidence="1">Daus_M_001</strain>
        <tissue evidence="1">Leg muscle</tissue>
    </source>
</reference>
<protein>
    <submittedName>
        <fullName evidence="1">Uncharacterized protein</fullName>
    </submittedName>
</protein>
<gene>
    <name evidence="1" type="ORF">PR048_002375</name>
</gene>
<keyword evidence="2" id="KW-1185">Reference proteome</keyword>
<name>A0ABQ9IK46_9NEOP</name>
<accession>A0ABQ9IK46</accession>
<dbReference type="EMBL" id="JARBHB010000001">
    <property type="protein sequence ID" value="KAJ8897029.1"/>
    <property type="molecule type" value="Genomic_DNA"/>
</dbReference>
<sequence length="93" mass="10533">MFSIEKVYACTDSTVALHWISPHCWKTFIANRVTQIQGLVPVNLCLLIKIQLTLITDEQKTVVLHASAQDCPFSDLLRRYSSLKKVQRITACA</sequence>